<protein>
    <recommendedName>
        <fullName evidence="3">F-box domain-containing protein</fullName>
    </recommendedName>
</protein>
<sequence length="328" mass="38600">MSQLLADYCLTDIFEYLKGDMATLHSCLLRQGEAHNDTAMQNYFGSDLFLKGINFYSKVITITPQYIPYFFNPETKDYSKNLSELHCNSIISLEFFYQLSQLYHNILLLGHIFEQDILNNNGLVDLIIVQKDLKSFIITQFSLRKINIFPLLISKLPNNTLNKINIRRNSLNSQIYKNLNYHYIIKIRCALPEWGIANQFLRNIGKNLKEFYLGDIYGNNDKYLNLAIVKFCPNLRKLSAGFKHDELETLKIVFNNRQYLESFNIWCGNEFLSEKETVEAIVKYSQNIYELLLRHSCFNQLDCIQKKWSPFLQFERIVYQKKPLSLVV</sequence>
<comment type="caution">
    <text evidence="1">The sequence shown here is derived from an EMBL/GenBank/DDBJ whole genome shotgun (WGS) entry which is preliminary data.</text>
</comment>
<evidence type="ECO:0008006" key="3">
    <source>
        <dbReference type="Google" id="ProtNLM"/>
    </source>
</evidence>
<proteinExistence type="predicted"/>
<organism evidence="1 2">
    <name type="scientific">Rhizophagus clarus</name>
    <dbReference type="NCBI Taxonomy" id="94130"/>
    <lineage>
        <taxon>Eukaryota</taxon>
        <taxon>Fungi</taxon>
        <taxon>Fungi incertae sedis</taxon>
        <taxon>Mucoromycota</taxon>
        <taxon>Glomeromycotina</taxon>
        <taxon>Glomeromycetes</taxon>
        <taxon>Glomerales</taxon>
        <taxon>Glomeraceae</taxon>
        <taxon>Rhizophagus</taxon>
    </lineage>
</organism>
<dbReference type="AlphaFoldDB" id="A0A8H3R540"/>
<evidence type="ECO:0000313" key="2">
    <source>
        <dbReference type="Proteomes" id="UP000615446"/>
    </source>
</evidence>
<dbReference type="EMBL" id="BLAL01000285">
    <property type="protein sequence ID" value="GET00355.1"/>
    <property type="molecule type" value="Genomic_DNA"/>
</dbReference>
<evidence type="ECO:0000313" key="1">
    <source>
        <dbReference type="EMBL" id="GET00355.1"/>
    </source>
</evidence>
<dbReference type="Gene3D" id="3.80.10.10">
    <property type="entry name" value="Ribonuclease Inhibitor"/>
    <property type="match status" value="1"/>
</dbReference>
<gene>
    <name evidence="1" type="ORF">RCL2_002681500</name>
</gene>
<accession>A0A8H3R540</accession>
<name>A0A8H3R540_9GLOM</name>
<reference evidence="1" key="1">
    <citation type="submission" date="2019-10" db="EMBL/GenBank/DDBJ databases">
        <title>Conservation and host-specific expression of non-tandemly repeated heterogenous ribosome RNA gene in arbuscular mycorrhizal fungi.</title>
        <authorList>
            <person name="Maeda T."/>
            <person name="Kobayashi Y."/>
            <person name="Nakagawa T."/>
            <person name="Ezawa T."/>
            <person name="Yamaguchi K."/>
            <person name="Bino T."/>
            <person name="Nishimoto Y."/>
            <person name="Shigenobu S."/>
            <person name="Kawaguchi M."/>
        </authorList>
    </citation>
    <scope>NUCLEOTIDE SEQUENCE</scope>
    <source>
        <strain evidence="1">HR1</strain>
    </source>
</reference>
<dbReference type="Proteomes" id="UP000615446">
    <property type="component" value="Unassembled WGS sequence"/>
</dbReference>
<dbReference type="InterPro" id="IPR032675">
    <property type="entry name" value="LRR_dom_sf"/>
</dbReference>